<dbReference type="InterPro" id="IPR034964">
    <property type="entry name" value="LS"/>
</dbReference>
<evidence type="ECO:0000256" key="4">
    <source>
        <dbReference type="ARBA" id="ARBA00022619"/>
    </source>
</evidence>
<keyword evidence="4 7" id="KW-0686">Riboflavin biosynthesis</keyword>
<evidence type="ECO:0000313" key="9">
    <source>
        <dbReference type="Proteomes" id="UP000317429"/>
    </source>
</evidence>
<feature type="binding site" evidence="7">
    <location>
        <position position="128"/>
    </location>
    <ligand>
        <name>(2S)-2-hydroxy-3-oxobutyl phosphate</name>
        <dbReference type="ChEBI" id="CHEBI:58830"/>
    </ligand>
</feature>
<keyword evidence="5 7" id="KW-0808">Transferase</keyword>
<dbReference type="UniPathway" id="UPA00275">
    <property type="reaction ID" value="UER00404"/>
</dbReference>
<dbReference type="CDD" id="cd09209">
    <property type="entry name" value="Lumazine_synthase-I"/>
    <property type="match status" value="1"/>
</dbReference>
<organism evidence="8 9">
    <name type="scientific">Pirellulimonas nuda</name>
    <dbReference type="NCBI Taxonomy" id="2528009"/>
    <lineage>
        <taxon>Bacteria</taxon>
        <taxon>Pseudomonadati</taxon>
        <taxon>Planctomycetota</taxon>
        <taxon>Planctomycetia</taxon>
        <taxon>Pirellulales</taxon>
        <taxon>Lacipirellulaceae</taxon>
        <taxon>Pirellulimonas</taxon>
    </lineage>
</organism>
<gene>
    <name evidence="7 8" type="primary">ribH</name>
    <name evidence="8" type="ORF">Pla175_20170</name>
</gene>
<dbReference type="NCBIfam" id="TIGR00114">
    <property type="entry name" value="lumazine-synth"/>
    <property type="match status" value="1"/>
</dbReference>
<dbReference type="AlphaFoldDB" id="A0A518DAX3"/>
<dbReference type="Pfam" id="PF00885">
    <property type="entry name" value="DMRL_synthase"/>
    <property type="match status" value="1"/>
</dbReference>
<sequence length="158" mass="16998">MPRRIQPADIAAESRFAIVVAEWNKSITARLQDGAMQAFAEHNVEAARIDIVWVPGAWEIPVAVQRLAETRRYAGVLALGAVIKGETTHDEFINQGLSYALMRVALDCRTPVLCGVLTCNTMEQAIQRAGGSVGNKGVECAEAAIRMAGLLTAIDLHG</sequence>
<evidence type="ECO:0000256" key="1">
    <source>
        <dbReference type="ARBA" id="ARBA00004917"/>
    </source>
</evidence>
<comment type="pathway">
    <text evidence="1 7">Cofactor biosynthesis; riboflavin biosynthesis; riboflavin from 2-hydroxy-3-oxobutyl phosphate and 5-amino-6-(D-ribitylamino)uracil: step 1/2.</text>
</comment>
<feature type="active site" description="Proton donor" evidence="7">
    <location>
        <position position="89"/>
    </location>
</feature>
<dbReference type="OrthoDB" id="9809709at2"/>
<dbReference type="KEGG" id="pnd:Pla175_20170"/>
<feature type="binding site" evidence="7">
    <location>
        <begin position="57"/>
        <end position="59"/>
    </location>
    <ligand>
        <name>5-amino-6-(D-ribitylamino)uracil</name>
        <dbReference type="ChEBI" id="CHEBI:15934"/>
    </ligand>
</feature>
<dbReference type="GO" id="GO:0000906">
    <property type="term" value="F:6,7-dimethyl-8-ribityllumazine synthase activity"/>
    <property type="evidence" value="ECO:0007669"/>
    <property type="project" value="UniProtKB-UniRule"/>
</dbReference>
<feature type="binding site" evidence="7">
    <location>
        <begin position="86"/>
        <end position="87"/>
    </location>
    <ligand>
        <name>(2S)-2-hydroxy-3-oxobutyl phosphate</name>
        <dbReference type="ChEBI" id="CHEBI:58830"/>
    </ligand>
</feature>
<evidence type="ECO:0000256" key="6">
    <source>
        <dbReference type="ARBA" id="ARBA00048785"/>
    </source>
</evidence>
<protein>
    <recommendedName>
        <fullName evidence="3 7">6,7-dimethyl-8-ribityllumazine synthase</fullName>
        <shortName evidence="7">DMRL synthase</shortName>
        <shortName evidence="7">LS</shortName>
        <shortName evidence="7">Lumazine synthase</shortName>
        <ecNumber evidence="3 7">2.5.1.78</ecNumber>
    </recommendedName>
</protein>
<dbReference type="GO" id="GO:0005829">
    <property type="term" value="C:cytosol"/>
    <property type="evidence" value="ECO:0007669"/>
    <property type="project" value="TreeGrafter"/>
</dbReference>
<evidence type="ECO:0000256" key="7">
    <source>
        <dbReference type="HAMAP-Rule" id="MF_00178"/>
    </source>
</evidence>
<comment type="caution">
    <text evidence="7">Lacks conserved residue(s) required for the propagation of feature annotation.</text>
</comment>
<dbReference type="EMBL" id="CP036291">
    <property type="protein sequence ID" value="QDU88637.1"/>
    <property type="molecule type" value="Genomic_DNA"/>
</dbReference>
<feature type="binding site" evidence="7">
    <location>
        <begin position="81"/>
        <end position="83"/>
    </location>
    <ligand>
        <name>5-amino-6-(D-ribitylamino)uracil</name>
        <dbReference type="ChEBI" id="CHEBI:15934"/>
    </ligand>
</feature>
<dbReference type="HAMAP" id="MF_00178">
    <property type="entry name" value="Lumazine_synth"/>
    <property type="match status" value="1"/>
</dbReference>
<comment type="similarity">
    <text evidence="2 7">Belongs to the DMRL synthase family.</text>
</comment>
<dbReference type="PANTHER" id="PTHR21058">
    <property type="entry name" value="6,7-DIMETHYL-8-RIBITYLLUMAZINE SYNTHASE DMRL SYNTHASE LUMAZINE SYNTHASE"/>
    <property type="match status" value="1"/>
</dbReference>
<evidence type="ECO:0000256" key="3">
    <source>
        <dbReference type="ARBA" id="ARBA00012664"/>
    </source>
</evidence>
<evidence type="ECO:0000256" key="2">
    <source>
        <dbReference type="ARBA" id="ARBA00007424"/>
    </source>
</evidence>
<feature type="binding site" evidence="7">
    <location>
        <position position="23"/>
    </location>
    <ligand>
        <name>5-amino-6-(D-ribitylamino)uracil</name>
        <dbReference type="ChEBI" id="CHEBI:15934"/>
    </ligand>
</feature>
<dbReference type="EC" id="2.5.1.78" evidence="3 7"/>
<comment type="catalytic activity">
    <reaction evidence="6 7">
        <text>(2S)-2-hydroxy-3-oxobutyl phosphate + 5-amino-6-(D-ribitylamino)uracil = 6,7-dimethyl-8-(1-D-ribityl)lumazine + phosphate + 2 H2O + H(+)</text>
        <dbReference type="Rhea" id="RHEA:26152"/>
        <dbReference type="ChEBI" id="CHEBI:15377"/>
        <dbReference type="ChEBI" id="CHEBI:15378"/>
        <dbReference type="ChEBI" id="CHEBI:15934"/>
        <dbReference type="ChEBI" id="CHEBI:43474"/>
        <dbReference type="ChEBI" id="CHEBI:58201"/>
        <dbReference type="ChEBI" id="CHEBI:58830"/>
        <dbReference type="EC" id="2.5.1.78"/>
    </reaction>
</comment>
<dbReference type="Proteomes" id="UP000317429">
    <property type="component" value="Chromosome"/>
</dbReference>
<keyword evidence="9" id="KW-1185">Reference proteome</keyword>
<reference evidence="8 9" key="1">
    <citation type="submission" date="2019-02" db="EMBL/GenBank/DDBJ databases">
        <title>Deep-cultivation of Planctomycetes and their phenomic and genomic characterization uncovers novel biology.</title>
        <authorList>
            <person name="Wiegand S."/>
            <person name="Jogler M."/>
            <person name="Boedeker C."/>
            <person name="Pinto D."/>
            <person name="Vollmers J."/>
            <person name="Rivas-Marin E."/>
            <person name="Kohn T."/>
            <person name="Peeters S.H."/>
            <person name="Heuer A."/>
            <person name="Rast P."/>
            <person name="Oberbeckmann S."/>
            <person name="Bunk B."/>
            <person name="Jeske O."/>
            <person name="Meyerdierks A."/>
            <person name="Storesund J.E."/>
            <person name="Kallscheuer N."/>
            <person name="Luecker S."/>
            <person name="Lage O.M."/>
            <person name="Pohl T."/>
            <person name="Merkel B.J."/>
            <person name="Hornburger P."/>
            <person name="Mueller R.-W."/>
            <person name="Bruemmer F."/>
            <person name="Labrenz M."/>
            <person name="Spormann A.M."/>
            <person name="Op den Camp H."/>
            <person name="Overmann J."/>
            <person name="Amann R."/>
            <person name="Jetten M.S.M."/>
            <person name="Mascher T."/>
            <person name="Medema M.H."/>
            <person name="Devos D.P."/>
            <person name="Kaster A.-K."/>
            <person name="Ovreas L."/>
            <person name="Rohde M."/>
            <person name="Galperin M.Y."/>
            <person name="Jogler C."/>
        </authorList>
    </citation>
    <scope>NUCLEOTIDE SEQUENCE [LARGE SCALE GENOMIC DNA]</scope>
    <source>
        <strain evidence="8 9">Pla175</strain>
    </source>
</reference>
<dbReference type="RefSeq" id="WP_145283760.1">
    <property type="nucleotide sequence ID" value="NZ_CP036291.1"/>
</dbReference>
<dbReference type="GO" id="GO:0009231">
    <property type="term" value="P:riboflavin biosynthetic process"/>
    <property type="evidence" value="ECO:0007669"/>
    <property type="project" value="UniProtKB-UniRule"/>
</dbReference>
<dbReference type="InterPro" id="IPR036467">
    <property type="entry name" value="LS/RS_sf"/>
</dbReference>
<accession>A0A518DAX3</accession>
<name>A0A518DAX3_9BACT</name>
<evidence type="ECO:0000256" key="5">
    <source>
        <dbReference type="ARBA" id="ARBA00022679"/>
    </source>
</evidence>
<dbReference type="PANTHER" id="PTHR21058:SF0">
    <property type="entry name" value="6,7-DIMETHYL-8-RIBITYLLUMAZINE SYNTHASE"/>
    <property type="match status" value="1"/>
</dbReference>
<evidence type="ECO:0000313" key="8">
    <source>
        <dbReference type="EMBL" id="QDU88637.1"/>
    </source>
</evidence>
<dbReference type="Gene3D" id="3.40.50.960">
    <property type="entry name" value="Lumazine/riboflavin synthase"/>
    <property type="match status" value="1"/>
</dbReference>
<dbReference type="GO" id="GO:0009349">
    <property type="term" value="C:riboflavin synthase complex"/>
    <property type="evidence" value="ECO:0007669"/>
    <property type="project" value="UniProtKB-UniRule"/>
</dbReference>
<comment type="function">
    <text evidence="7">Catalyzes the formation of 6,7-dimethyl-8-ribityllumazine by condensation of 5-amino-6-(D-ribitylamino)uracil with 3,4-dihydroxy-2-butanone 4-phosphate. This is the penultimate step in the biosynthesis of riboflavin.</text>
</comment>
<proteinExistence type="inferred from homology"/>
<dbReference type="InterPro" id="IPR002180">
    <property type="entry name" value="LS/RS"/>
</dbReference>
<dbReference type="SUPFAM" id="SSF52121">
    <property type="entry name" value="Lumazine synthase"/>
    <property type="match status" value="1"/>
</dbReference>